<reference evidence="2 3" key="1">
    <citation type="submission" date="2024-02" db="EMBL/GenBank/DDBJ databases">
        <authorList>
            <person name="Nijsse B."/>
            <person name="Sprong H."/>
        </authorList>
    </citation>
    <scope>NUCLEOTIDE SEQUENCE [LARGE SCALE GENOMIC DNA]</scope>
    <source>
        <strain evidence="2">OB144</strain>
    </source>
</reference>
<dbReference type="EMBL" id="OZ018776">
    <property type="protein sequence ID" value="CAK9121520.1"/>
    <property type="molecule type" value="Genomic_DNA"/>
</dbReference>
<evidence type="ECO:0000313" key="2">
    <source>
        <dbReference type="EMBL" id="CAK9121520.1"/>
    </source>
</evidence>
<organism evidence="2 3">
    <name type="scientific">Rickettsia helvetica</name>
    <dbReference type="NCBI Taxonomy" id="35789"/>
    <lineage>
        <taxon>Bacteria</taxon>
        <taxon>Pseudomonadati</taxon>
        <taxon>Pseudomonadota</taxon>
        <taxon>Alphaproteobacteria</taxon>
        <taxon>Rickettsiales</taxon>
        <taxon>Rickettsiaceae</taxon>
        <taxon>Rickettsieae</taxon>
        <taxon>Rickettsia</taxon>
        <taxon>spotted fever group</taxon>
    </lineage>
</organism>
<sequence length="75" mass="8749">MFGFAKPVIYNPVYFKKPKRDMILVGLAGLLSNFLLATIAFTTIFLIHNFHIDLIKCAYEVLKQYDNNKFNIMLF</sequence>
<name>A0ABM9ND66_RICHE</name>
<keyword evidence="1" id="KW-1133">Transmembrane helix</keyword>
<proteinExistence type="predicted"/>
<keyword evidence="1" id="KW-0812">Transmembrane</keyword>
<evidence type="ECO:0000256" key="1">
    <source>
        <dbReference type="SAM" id="Phobius"/>
    </source>
</evidence>
<feature type="transmembrane region" description="Helical" evidence="1">
    <location>
        <begin position="22"/>
        <end position="47"/>
    </location>
</feature>
<accession>A0ABM9ND66</accession>
<protein>
    <submittedName>
        <fullName evidence="2">Uncharacterized protein</fullName>
    </submittedName>
</protein>
<keyword evidence="3" id="KW-1185">Reference proteome</keyword>
<dbReference type="Proteomes" id="UP001642485">
    <property type="component" value="Chromosome"/>
</dbReference>
<evidence type="ECO:0000313" key="3">
    <source>
        <dbReference type="Proteomes" id="UP001642485"/>
    </source>
</evidence>
<gene>
    <name evidence="2" type="ORF">OB144RH_07010</name>
</gene>
<keyword evidence="1" id="KW-0472">Membrane</keyword>